<proteinExistence type="predicted"/>
<evidence type="ECO:0000313" key="3">
    <source>
        <dbReference type="EMBL" id="KZE23079.1"/>
    </source>
</evidence>
<feature type="region of interest" description="Disordered" evidence="1">
    <location>
        <begin position="1"/>
        <end position="46"/>
    </location>
</feature>
<sequence length="195" mass="19090">MTSPNFAFPQPTDDELAAQGPAIAPTDSPARATVAQPGGTVSPGPTVYGGATGAASVSADAVPAVHRPVQTGPVDAAVASGTPGSSRLGRWALLLALAAAGISLIASAILGVTAGPAEAATGSYFGDDAWYTNLGVTLFSVQALCTVAGLTGLVLGIVAAVSDRGRTLGIIATAVSVVAPIVSFALFLILSFAFL</sequence>
<dbReference type="EMBL" id="LQQR01000005">
    <property type="protein sequence ID" value="KZE23079.1"/>
    <property type="molecule type" value="Genomic_DNA"/>
</dbReference>
<keyword evidence="2" id="KW-0472">Membrane</keyword>
<dbReference type="AlphaFoldDB" id="A0A161TKA7"/>
<evidence type="ECO:0000256" key="2">
    <source>
        <dbReference type="SAM" id="Phobius"/>
    </source>
</evidence>
<keyword evidence="2" id="KW-1133">Transmembrane helix</keyword>
<feature type="transmembrane region" description="Helical" evidence="2">
    <location>
        <begin position="168"/>
        <end position="194"/>
    </location>
</feature>
<protein>
    <submittedName>
        <fullName evidence="4">Uncharacterized protein</fullName>
    </submittedName>
</protein>
<evidence type="ECO:0000313" key="6">
    <source>
        <dbReference type="Proteomes" id="UP000594979"/>
    </source>
</evidence>
<organism evidence="4 6">
    <name type="scientific">Brevibacterium casei</name>
    <dbReference type="NCBI Taxonomy" id="33889"/>
    <lineage>
        <taxon>Bacteria</taxon>
        <taxon>Bacillati</taxon>
        <taxon>Actinomycetota</taxon>
        <taxon>Actinomycetes</taxon>
        <taxon>Micrococcales</taxon>
        <taxon>Brevibacteriaceae</taxon>
        <taxon>Brevibacterium</taxon>
    </lineage>
</organism>
<keyword evidence="2" id="KW-0812">Transmembrane</keyword>
<accession>A0A161TKA7</accession>
<reference evidence="4 6" key="3">
    <citation type="submission" date="2020-12" db="EMBL/GenBank/DDBJ databases">
        <title>FDA dAtabase for Regulatory Grade micrObial Sequences (FDA-ARGOS): Supporting development and validation of Infectious Disease Dx tests.</title>
        <authorList>
            <person name="Sproer C."/>
            <person name="Gronow S."/>
            <person name="Severitt S."/>
            <person name="Schroder I."/>
            <person name="Tallon L."/>
            <person name="Sadzewicz L."/>
            <person name="Zhao X."/>
            <person name="Boylan J."/>
            <person name="Ott S."/>
            <person name="Bowen H."/>
            <person name="Vavikolanu K."/>
            <person name="Mehta A."/>
            <person name="Aluvathingal J."/>
            <person name="Nadendla S."/>
            <person name="Lowell S."/>
            <person name="Myers T."/>
            <person name="Yan Y."/>
            <person name="Sichtig H."/>
        </authorList>
    </citation>
    <scope>NUCLEOTIDE SEQUENCE [LARGE SCALE GENOMIC DNA]</scope>
    <source>
        <strain evidence="4 6">FDAARGOS_902</strain>
    </source>
</reference>
<evidence type="ECO:0000256" key="1">
    <source>
        <dbReference type="SAM" id="MobiDB-lite"/>
    </source>
</evidence>
<evidence type="ECO:0000313" key="5">
    <source>
        <dbReference type="Proteomes" id="UP000076612"/>
    </source>
</evidence>
<dbReference type="RefSeq" id="WP_063248979.1">
    <property type="nucleotide sequence ID" value="NZ_CP065682.1"/>
</dbReference>
<dbReference type="KEGG" id="bcau:I6G59_05330"/>
<feature type="transmembrane region" description="Helical" evidence="2">
    <location>
        <begin position="91"/>
        <end position="114"/>
    </location>
</feature>
<dbReference type="Proteomes" id="UP000594979">
    <property type="component" value="Chromosome"/>
</dbReference>
<feature type="transmembrane region" description="Helical" evidence="2">
    <location>
        <begin position="134"/>
        <end position="161"/>
    </location>
</feature>
<reference evidence="5" key="1">
    <citation type="submission" date="2016-01" db="EMBL/GenBank/DDBJ databases">
        <title>Draft genome of Chromobacterium sp. F49.</title>
        <authorList>
            <person name="Hong K.W."/>
        </authorList>
    </citation>
    <scope>NUCLEOTIDE SEQUENCE [LARGE SCALE GENOMIC DNA]</scope>
    <source>
        <strain evidence="5">M40</strain>
    </source>
</reference>
<dbReference type="Proteomes" id="UP000076612">
    <property type="component" value="Unassembled WGS sequence"/>
</dbReference>
<dbReference type="EMBL" id="CP065682">
    <property type="protein sequence ID" value="QPS34739.1"/>
    <property type="molecule type" value="Genomic_DNA"/>
</dbReference>
<name>A0A161TKA7_9MICO</name>
<gene>
    <name evidence="3" type="ORF">AVW13_05020</name>
    <name evidence="4" type="ORF">I6G59_05330</name>
</gene>
<evidence type="ECO:0000313" key="4">
    <source>
        <dbReference type="EMBL" id="QPS34739.1"/>
    </source>
</evidence>
<dbReference type="STRING" id="33889.AVW13_05020"/>
<reference evidence="3" key="2">
    <citation type="submission" date="2016-01" db="EMBL/GenBank/DDBJ databases">
        <authorList>
            <person name="Hong K.W."/>
        </authorList>
    </citation>
    <scope>NUCLEOTIDE SEQUENCE</scope>
    <source>
        <strain evidence="3">M40</strain>
    </source>
</reference>